<feature type="transmembrane region" description="Helical" evidence="1">
    <location>
        <begin position="793"/>
        <end position="810"/>
    </location>
</feature>
<evidence type="ECO:0008006" key="6">
    <source>
        <dbReference type="Google" id="ProtNLM"/>
    </source>
</evidence>
<keyword evidence="1" id="KW-0472">Membrane</keyword>
<reference evidence="4" key="1">
    <citation type="submission" date="2021-03" db="EMBL/GenBank/DDBJ databases">
        <title>Revisited historic fungal species revealed as producer of novel bioactive compounds through whole genome sequencing and comparative genomics.</title>
        <authorList>
            <person name="Vignolle G.A."/>
            <person name="Hochenegger N."/>
            <person name="Mach R.L."/>
            <person name="Mach-Aigner A.R."/>
            <person name="Javad Rahimi M."/>
            <person name="Salim K.A."/>
            <person name="Chan C.M."/>
            <person name="Lim L.B.L."/>
            <person name="Cai F."/>
            <person name="Druzhinina I.S."/>
            <person name="U'Ren J.M."/>
            <person name="Derntl C."/>
        </authorList>
    </citation>
    <scope>NUCLEOTIDE SEQUENCE</scope>
    <source>
        <strain evidence="4">TUCIM 5799</strain>
    </source>
</reference>
<gene>
    <name evidence="4" type="ORF">JX265_005712</name>
</gene>
<dbReference type="Proteomes" id="UP000829685">
    <property type="component" value="Unassembled WGS sequence"/>
</dbReference>
<dbReference type="PANTHER" id="PTHR10622">
    <property type="entry name" value="HET DOMAIN-CONTAINING PROTEIN"/>
    <property type="match status" value="1"/>
</dbReference>
<accession>A0A9Q0AR05</accession>
<keyword evidence="1" id="KW-0812">Transmembrane</keyword>
<keyword evidence="1" id="KW-1133">Transmembrane helix</keyword>
<dbReference type="InterPro" id="IPR010730">
    <property type="entry name" value="HET"/>
</dbReference>
<dbReference type="InterPro" id="IPR058525">
    <property type="entry name" value="DUF8212"/>
</dbReference>
<feature type="domain" description="DUF8212" evidence="3">
    <location>
        <begin position="240"/>
        <end position="271"/>
    </location>
</feature>
<dbReference type="AlphaFoldDB" id="A0A9Q0AR05"/>
<proteinExistence type="predicted"/>
<comment type="caution">
    <text evidence="4">The sequence shown here is derived from an EMBL/GenBank/DDBJ whole genome shotgun (WGS) entry which is preliminary data.</text>
</comment>
<name>A0A9Q0AR05_9PEZI</name>
<evidence type="ECO:0000313" key="4">
    <source>
        <dbReference type="EMBL" id="KAI1871726.1"/>
    </source>
</evidence>
<evidence type="ECO:0000256" key="1">
    <source>
        <dbReference type="SAM" id="Phobius"/>
    </source>
</evidence>
<protein>
    <recommendedName>
        <fullName evidence="6">Heterokaryon incompatibility domain-containing protein</fullName>
    </recommendedName>
</protein>
<dbReference type="Pfam" id="PF26640">
    <property type="entry name" value="DUF8212"/>
    <property type="match status" value="1"/>
</dbReference>
<evidence type="ECO:0000259" key="3">
    <source>
        <dbReference type="Pfam" id="PF26640"/>
    </source>
</evidence>
<dbReference type="PANTHER" id="PTHR10622:SF10">
    <property type="entry name" value="HET DOMAIN-CONTAINING PROTEIN"/>
    <property type="match status" value="1"/>
</dbReference>
<feature type="transmembrane region" description="Helical" evidence="1">
    <location>
        <begin position="713"/>
        <end position="732"/>
    </location>
</feature>
<keyword evidence="5" id="KW-1185">Reference proteome</keyword>
<evidence type="ECO:0000313" key="5">
    <source>
        <dbReference type="Proteomes" id="UP000829685"/>
    </source>
</evidence>
<dbReference type="Pfam" id="PF06985">
    <property type="entry name" value="HET"/>
    <property type="match status" value="1"/>
</dbReference>
<feature type="transmembrane region" description="Helical" evidence="1">
    <location>
        <begin position="689"/>
        <end position="707"/>
    </location>
</feature>
<sequence length="811" mass="91817">MRLLNVHTLAFEEFHRAQVPPYAILSHRWRDEEVAFNEIHTPEATTKAGYVKIWRFCEKAAELGFEYGWVDTCCIDKTNSTELSEAINSMFRWYQNSAICLAYLFDVTAEAYQESPSASLAQSKWFTRGFTLQELLAPAQVYFLASDWTPLGDRDSLALLVSNITGINKWYLTQPMEETSATQADLPLESRLSRVQKATFAEKMSWAARRQTEREEDMAYSLLGLCGVNMPLLYGEGPGAFRRLQQEMIRQQCDPSLLAWDLVFDIPDEHPIAKLLHDPSSLWPRPSTFFGWEHPWSHPTHWTARMKGARGVLASHPAAFANSARLIPFDASLDDWELTVKGLALELPTSHDEHPYVVLPFRMSGNPWQLIAVPLIRIGQDLYGRAALPPKLVPYATWFRWQPRRLVLSTKDHEESHIWATQYKSRRGIVWISLPENLELLDVSPREGWAPSSNTIHFPRHGPVERKIKFRTMDTNDTFSICIWLTSGVFPSCLRAATSIGYRVSANDAEFVTDRFAIKTTRKRWLQHPAFYLEIAAPPQRHHNSSGFSAAQIISTVQGRSCEAFAAAKHAAKEVRDGFTGANMETTICLCYNLPVSSMLASFARLLALRPKTAGNDQCYCPESGDQWGQYLPWDWVLYGPKCLACVDPIEAAFSTAACCVSIHLAYRLIPWTAYLIPVASRVIHRLRLLLAILVSIPAILCVMFTSQRTLHMGLSLSLAAYMPSVIFFHWADKLPYVLPYQFLLHIWTYRNHAQYLDPASIGLGMLATVVWLTTQEGLVNVTVTPQHPFSGLLIGMMLYLAYSSGCLPFV</sequence>
<evidence type="ECO:0000259" key="2">
    <source>
        <dbReference type="Pfam" id="PF06985"/>
    </source>
</evidence>
<dbReference type="EMBL" id="JAFIMR010000012">
    <property type="protein sequence ID" value="KAI1871726.1"/>
    <property type="molecule type" value="Genomic_DNA"/>
</dbReference>
<feature type="domain" description="Heterokaryon incompatibility" evidence="2">
    <location>
        <begin position="22"/>
        <end position="111"/>
    </location>
</feature>
<organism evidence="4 5">
    <name type="scientific">Neoarthrinium moseri</name>
    <dbReference type="NCBI Taxonomy" id="1658444"/>
    <lineage>
        <taxon>Eukaryota</taxon>
        <taxon>Fungi</taxon>
        <taxon>Dikarya</taxon>
        <taxon>Ascomycota</taxon>
        <taxon>Pezizomycotina</taxon>
        <taxon>Sordariomycetes</taxon>
        <taxon>Xylariomycetidae</taxon>
        <taxon>Amphisphaeriales</taxon>
        <taxon>Apiosporaceae</taxon>
        <taxon>Neoarthrinium</taxon>
    </lineage>
</organism>